<dbReference type="eggNOG" id="KOG2268">
    <property type="taxonomic scope" value="Eukaryota"/>
</dbReference>
<keyword evidence="5" id="KW-0808">Transferase</keyword>
<dbReference type="InterPro" id="IPR018934">
    <property type="entry name" value="RIO_dom"/>
</dbReference>
<feature type="region of interest" description="Disordered" evidence="15">
    <location>
        <begin position="450"/>
        <end position="524"/>
    </location>
</feature>
<dbReference type="SUPFAM" id="SSF46785">
    <property type="entry name" value="Winged helix' DNA-binding domain"/>
    <property type="match status" value="1"/>
</dbReference>
<evidence type="ECO:0000256" key="15">
    <source>
        <dbReference type="SAM" id="MobiDB-lite"/>
    </source>
</evidence>
<evidence type="ECO:0000256" key="10">
    <source>
        <dbReference type="ARBA" id="ARBA00022842"/>
    </source>
</evidence>
<proteinExistence type="inferred from homology"/>
<dbReference type="PANTHER" id="PTHR45852">
    <property type="entry name" value="SER/THR-PROTEIN KINASE RIO2"/>
    <property type="match status" value="1"/>
</dbReference>
<feature type="domain" description="RIO kinase" evidence="16">
    <location>
        <begin position="170"/>
        <end position="420"/>
    </location>
</feature>
<dbReference type="Pfam" id="PF01163">
    <property type="entry name" value="RIO1"/>
    <property type="match status" value="2"/>
</dbReference>
<feature type="compositionally biased region" description="Polar residues" evidence="15">
    <location>
        <begin position="1"/>
        <end position="11"/>
    </location>
</feature>
<dbReference type="GO" id="GO:0046872">
    <property type="term" value="F:metal ion binding"/>
    <property type="evidence" value="ECO:0007669"/>
    <property type="project" value="UniProtKB-KW"/>
</dbReference>
<dbReference type="GO" id="GO:0005524">
    <property type="term" value="F:ATP binding"/>
    <property type="evidence" value="ECO:0007669"/>
    <property type="project" value="UniProtKB-KW"/>
</dbReference>
<evidence type="ECO:0000256" key="7">
    <source>
        <dbReference type="ARBA" id="ARBA00022741"/>
    </source>
</evidence>
<dbReference type="InterPro" id="IPR018935">
    <property type="entry name" value="RIO_kinase_CS"/>
</dbReference>
<dbReference type="Gene3D" id="3.30.200.20">
    <property type="entry name" value="Phosphorylase Kinase, domain 1"/>
    <property type="match status" value="1"/>
</dbReference>
<evidence type="ECO:0000256" key="13">
    <source>
        <dbReference type="ARBA" id="ARBA00068353"/>
    </source>
</evidence>
<evidence type="ECO:0000256" key="8">
    <source>
        <dbReference type="ARBA" id="ARBA00022777"/>
    </source>
</evidence>
<dbReference type="GO" id="GO:0005829">
    <property type="term" value="C:cytosol"/>
    <property type="evidence" value="ECO:0007669"/>
    <property type="project" value="TreeGrafter"/>
</dbReference>
<evidence type="ECO:0000256" key="14">
    <source>
        <dbReference type="ARBA" id="ARBA00068837"/>
    </source>
</evidence>
<dbReference type="OrthoDB" id="10258631at2759"/>
<evidence type="ECO:0000256" key="12">
    <source>
        <dbReference type="ARBA" id="ARBA00048679"/>
    </source>
</evidence>
<dbReference type="GO" id="GO:0005634">
    <property type="term" value="C:nucleus"/>
    <property type="evidence" value="ECO:0007669"/>
    <property type="project" value="TreeGrafter"/>
</dbReference>
<dbReference type="GO" id="GO:0030490">
    <property type="term" value="P:maturation of SSU-rRNA"/>
    <property type="evidence" value="ECO:0007669"/>
    <property type="project" value="TreeGrafter"/>
</dbReference>
<dbReference type="SMART" id="SM00090">
    <property type="entry name" value="RIO"/>
    <property type="match status" value="1"/>
</dbReference>
<comment type="catalytic activity">
    <reaction evidence="12">
        <text>L-seryl-[protein] + ATP = O-phospho-L-seryl-[protein] + ADP + H(+)</text>
        <dbReference type="Rhea" id="RHEA:17989"/>
        <dbReference type="Rhea" id="RHEA-COMP:9863"/>
        <dbReference type="Rhea" id="RHEA-COMP:11604"/>
        <dbReference type="ChEBI" id="CHEBI:15378"/>
        <dbReference type="ChEBI" id="CHEBI:29999"/>
        <dbReference type="ChEBI" id="CHEBI:30616"/>
        <dbReference type="ChEBI" id="CHEBI:83421"/>
        <dbReference type="ChEBI" id="CHEBI:456216"/>
        <dbReference type="EC" id="2.7.11.1"/>
    </reaction>
</comment>
<evidence type="ECO:0000256" key="5">
    <source>
        <dbReference type="ARBA" id="ARBA00022679"/>
    </source>
</evidence>
<evidence type="ECO:0000313" key="17">
    <source>
        <dbReference type="EMBL" id="CCC11815.1"/>
    </source>
</evidence>
<keyword evidence="6" id="KW-0479">Metal-binding</keyword>
<evidence type="ECO:0000256" key="11">
    <source>
        <dbReference type="ARBA" id="ARBA00047899"/>
    </source>
</evidence>
<dbReference type="VEuPathDB" id="FungiDB:SMAC_04797"/>
<dbReference type="InterPro" id="IPR030484">
    <property type="entry name" value="Rio2"/>
</dbReference>
<dbReference type="Pfam" id="PF09202">
    <property type="entry name" value="Rio2_N"/>
    <property type="match status" value="1"/>
</dbReference>
<dbReference type="PANTHER" id="PTHR45852:SF1">
    <property type="entry name" value="SERINE_THREONINE-PROTEIN KINASE RIO2"/>
    <property type="match status" value="1"/>
</dbReference>
<dbReference type="STRING" id="771870.F7W2G4"/>
<dbReference type="Proteomes" id="UP000001881">
    <property type="component" value="Unassembled WGS sequence"/>
</dbReference>
<dbReference type="HOGENOM" id="CLU_018693_0_0_1"/>
<evidence type="ECO:0000256" key="1">
    <source>
        <dbReference type="ARBA" id="ARBA00001946"/>
    </source>
</evidence>
<comment type="similarity">
    <text evidence="2">Belongs to the protein kinase superfamily. RIO-type Ser/Thr kinase family.</text>
</comment>
<dbReference type="CDD" id="cd05144">
    <property type="entry name" value="RIO2_C"/>
    <property type="match status" value="1"/>
</dbReference>
<keyword evidence="10" id="KW-0460">Magnesium</keyword>
<dbReference type="EC" id="2.7.11.1" evidence="3"/>
<evidence type="ECO:0000256" key="9">
    <source>
        <dbReference type="ARBA" id="ARBA00022840"/>
    </source>
</evidence>
<dbReference type="FunFam" id="1.10.10.10:FF:000053">
    <property type="entry name" value="Serine/threonine-protein kinase RIO2"/>
    <property type="match status" value="1"/>
</dbReference>
<dbReference type="SUPFAM" id="SSF56112">
    <property type="entry name" value="Protein kinase-like (PK-like)"/>
    <property type="match status" value="1"/>
</dbReference>
<organism evidence="17 18">
    <name type="scientific">Sordaria macrospora (strain ATCC MYA-333 / DSM 997 / K(L3346) / K-hell)</name>
    <dbReference type="NCBI Taxonomy" id="771870"/>
    <lineage>
        <taxon>Eukaryota</taxon>
        <taxon>Fungi</taxon>
        <taxon>Dikarya</taxon>
        <taxon>Ascomycota</taxon>
        <taxon>Pezizomycotina</taxon>
        <taxon>Sordariomycetes</taxon>
        <taxon>Sordariomycetidae</taxon>
        <taxon>Sordariales</taxon>
        <taxon>Sordariaceae</taxon>
        <taxon>Sordaria</taxon>
    </lineage>
</organism>
<dbReference type="GO" id="GO:0004674">
    <property type="term" value="F:protein serine/threonine kinase activity"/>
    <property type="evidence" value="ECO:0007669"/>
    <property type="project" value="UniProtKB-KW"/>
</dbReference>
<dbReference type="Gene3D" id="1.10.10.10">
    <property type="entry name" value="Winged helix-like DNA-binding domain superfamily/Winged helix DNA-binding domain"/>
    <property type="match status" value="1"/>
</dbReference>
<keyword evidence="8" id="KW-0418">Kinase</keyword>
<protein>
    <recommendedName>
        <fullName evidence="13">Serine/threonine-protein kinase RIO2</fullName>
        <ecNumber evidence="3">2.7.11.1</ecNumber>
    </recommendedName>
    <alternativeName>
        <fullName evidence="14">Serine/threonine-protein kinase rio2</fullName>
    </alternativeName>
</protein>
<keyword evidence="9" id="KW-0067">ATP-binding</keyword>
<keyword evidence="4" id="KW-0723">Serine/threonine-protein kinase</keyword>
<comment type="caution">
    <text evidence="17">The sequence shown here is derived from an EMBL/GenBank/DDBJ whole genome shotgun (WGS) entry which is preliminary data.</text>
</comment>
<dbReference type="KEGG" id="smp:10804012"/>
<dbReference type="OMA" id="MIHHENT"/>
<keyword evidence="18" id="KW-1185">Reference proteome</keyword>
<gene>
    <name evidence="17" type="ORF">SMAC_04797</name>
</gene>
<evidence type="ECO:0000313" key="18">
    <source>
        <dbReference type="Proteomes" id="UP000001881"/>
    </source>
</evidence>
<dbReference type="GO" id="GO:0030688">
    <property type="term" value="C:preribosome, small subunit precursor"/>
    <property type="evidence" value="ECO:0007669"/>
    <property type="project" value="TreeGrafter"/>
</dbReference>
<dbReference type="EMBL" id="CABT02000021">
    <property type="protein sequence ID" value="CCC11815.1"/>
    <property type="molecule type" value="Genomic_DNA"/>
</dbReference>
<feature type="region of interest" description="Disordered" evidence="15">
    <location>
        <begin position="1"/>
        <end position="27"/>
    </location>
</feature>
<evidence type="ECO:0000256" key="4">
    <source>
        <dbReference type="ARBA" id="ARBA00022527"/>
    </source>
</evidence>
<keyword evidence="7" id="KW-0547">Nucleotide-binding</keyword>
<dbReference type="PROSITE" id="PS01245">
    <property type="entry name" value="RIO1"/>
    <property type="match status" value="1"/>
</dbReference>
<dbReference type="InterPro" id="IPR036390">
    <property type="entry name" value="WH_DNA-bd_sf"/>
</dbReference>
<sequence length="524" mass="58383">MESTPGSSNQAGAVAADSGYATRLPPEAPRLAESALAMLPAQVGPGSLGGDEASSEAGRYKIRSSPGFDKISNWPGPGALDLREPTTPWRATYANDYQQNPTIMFLDTRVLRHLTAEDWRVLTAVEMGSKNHELVPTPLIERISRLKGGASGVHRSIATLAKSGLIGRMKEAKYDGYRLTYGGLDYLALHTHSSKDVVYSVGSRVGVGKESDIMIVADKTGEQKILKIHRLGRISFRTVKSNRDYLRNRQGGSWMYLSRLAAMKEYAFMQALQEEGFPVPEPISQSRHTIVMSLVESLPLRQVSAVPNPASLYAELIDLILRLAKHGLIHGDFNEFNILIKEERTNKYTIEDGEEKEEETVTLVPVIIDFPQMVSMDHVNAEMYFDRDVECIKRFFKKRFHFVPTSPGPFFKDAYKTVGKDGARRLDAAVEASGFTKKMLKELEKAIQEQQAKIDAGEAVPEDEELEEDEEDDDEEDSDDEEDEEDEQEEEEQAVFEIPASVGRPVEVAEKGTKKLSLGGKRRV</sequence>
<dbReference type="GeneID" id="10804012"/>
<comment type="catalytic activity">
    <reaction evidence="11">
        <text>L-threonyl-[protein] + ATP = O-phospho-L-threonyl-[protein] + ADP + H(+)</text>
        <dbReference type="Rhea" id="RHEA:46608"/>
        <dbReference type="Rhea" id="RHEA-COMP:11060"/>
        <dbReference type="Rhea" id="RHEA-COMP:11605"/>
        <dbReference type="ChEBI" id="CHEBI:15378"/>
        <dbReference type="ChEBI" id="CHEBI:30013"/>
        <dbReference type="ChEBI" id="CHEBI:30616"/>
        <dbReference type="ChEBI" id="CHEBI:61977"/>
        <dbReference type="ChEBI" id="CHEBI:456216"/>
        <dbReference type="EC" id="2.7.11.1"/>
    </reaction>
</comment>
<dbReference type="InParanoid" id="F7W2G4"/>
<evidence type="ECO:0000256" key="6">
    <source>
        <dbReference type="ARBA" id="ARBA00022723"/>
    </source>
</evidence>
<evidence type="ECO:0000256" key="3">
    <source>
        <dbReference type="ARBA" id="ARBA00012513"/>
    </source>
</evidence>
<evidence type="ECO:0000259" key="16">
    <source>
        <dbReference type="SMART" id="SM00090"/>
    </source>
</evidence>
<dbReference type="InterPro" id="IPR011009">
    <property type="entry name" value="Kinase-like_dom_sf"/>
</dbReference>
<name>F7W2G4_SORMK</name>
<reference evidence="17 18" key="1">
    <citation type="journal article" date="2010" name="PLoS Genet.">
        <title>De novo assembly of a 40 Mb eukaryotic genome from short sequence reads: Sordaria macrospora, a model organism for fungal morphogenesis.</title>
        <authorList>
            <person name="Nowrousian M."/>
            <person name="Stajich J."/>
            <person name="Chu M."/>
            <person name="Engh I."/>
            <person name="Espagne E."/>
            <person name="Halliday K."/>
            <person name="Kamerewerd J."/>
            <person name="Kempken F."/>
            <person name="Knab B."/>
            <person name="Kuo H.C."/>
            <person name="Osiewacz H.D."/>
            <person name="Poeggeler S."/>
            <person name="Read N."/>
            <person name="Seiler S."/>
            <person name="Smith K."/>
            <person name="Zickler D."/>
            <person name="Kueck U."/>
            <person name="Freitag M."/>
        </authorList>
    </citation>
    <scope>NUCLEOTIDE SEQUENCE [LARGE SCALE GENOMIC DNA]</scope>
    <source>
        <strain evidence="18">ATCC MYA-333 / DSM 997 / K(L3346) / K-hell</strain>
        <tissue evidence="17">Mycelium</tissue>
    </source>
</reference>
<dbReference type="InterPro" id="IPR000687">
    <property type="entry name" value="RIO_kinase"/>
</dbReference>
<dbReference type="Gene3D" id="1.10.510.10">
    <property type="entry name" value="Transferase(Phosphotransferase) domain 1"/>
    <property type="match status" value="1"/>
</dbReference>
<dbReference type="InterPro" id="IPR036388">
    <property type="entry name" value="WH-like_DNA-bd_sf"/>
</dbReference>
<feature type="compositionally biased region" description="Acidic residues" evidence="15">
    <location>
        <begin position="460"/>
        <end position="494"/>
    </location>
</feature>
<dbReference type="FunFam" id="3.30.200.20:FF:000052">
    <property type="entry name" value="Serine/threonine-protein kinase RIO2"/>
    <property type="match status" value="1"/>
</dbReference>
<evidence type="ECO:0000256" key="2">
    <source>
        <dbReference type="ARBA" id="ARBA00009196"/>
    </source>
</evidence>
<accession>F7W2G4</accession>
<dbReference type="FunCoup" id="F7W2G4">
    <property type="interactions" value="1169"/>
</dbReference>
<dbReference type="InterPro" id="IPR015285">
    <property type="entry name" value="RIO2_wHTH_N"/>
</dbReference>
<dbReference type="FunFam" id="1.10.510.10:FF:000566">
    <property type="entry name" value="Serine/threonine-protein kinase rio2"/>
    <property type="match status" value="1"/>
</dbReference>
<dbReference type="AlphaFoldDB" id="F7W2G4"/>
<comment type="cofactor">
    <cofactor evidence="1">
        <name>Mg(2+)</name>
        <dbReference type="ChEBI" id="CHEBI:18420"/>
    </cofactor>
</comment>